<dbReference type="STRING" id="665004.AC529_18465"/>
<keyword evidence="3" id="KW-1185">Reference proteome</keyword>
<dbReference type="Proteomes" id="UP000074382">
    <property type="component" value="Unassembled WGS sequence"/>
</dbReference>
<evidence type="ECO:0000313" key="3">
    <source>
        <dbReference type="Proteomes" id="UP000074382"/>
    </source>
</evidence>
<reference evidence="3" key="1">
    <citation type="journal article" date="2017" name="Acta Aliment.">
        <title>Plant polysaccharide degrading enzyme system of Thermpbifida cellulosilytica TB100 revealed by de novo genome project data.</title>
        <authorList>
            <person name="Toth A."/>
            <person name="Baka E."/>
            <person name="Luzics S."/>
            <person name="Bata-Vidacs I."/>
            <person name="Nagy I."/>
            <person name="Balint B."/>
            <person name="Herceg R."/>
            <person name="Olasz F."/>
            <person name="Wilk T."/>
            <person name="Nagy T."/>
            <person name="Kriszt B."/>
            <person name="Nagy I."/>
            <person name="Kukolya J."/>
        </authorList>
    </citation>
    <scope>NUCLEOTIDE SEQUENCE [LARGE SCALE GENOMIC DNA]</scope>
    <source>
        <strain evidence="3">TB100</strain>
    </source>
</reference>
<protein>
    <submittedName>
        <fullName evidence="2">Uncharacterized protein</fullName>
    </submittedName>
</protein>
<keyword evidence="1" id="KW-0472">Membrane</keyword>
<accession>A0A147KDD8</accession>
<comment type="caution">
    <text evidence="2">The sequence shown here is derived from an EMBL/GenBank/DDBJ whole genome shotgun (WGS) entry which is preliminary data.</text>
</comment>
<name>A0A147KDD8_THECS</name>
<sequence length="62" mass="6418">GVGSLASKRLTGRPAFWFAIVEGLLSLVGGLSVLVLYAAFAARRSASPSSPHRAWACSSAWG</sequence>
<evidence type="ECO:0000256" key="1">
    <source>
        <dbReference type="SAM" id="Phobius"/>
    </source>
</evidence>
<organism evidence="2 3">
    <name type="scientific">Thermobifida cellulosilytica TB100</name>
    <dbReference type="NCBI Taxonomy" id="665004"/>
    <lineage>
        <taxon>Bacteria</taxon>
        <taxon>Bacillati</taxon>
        <taxon>Actinomycetota</taxon>
        <taxon>Actinomycetes</taxon>
        <taxon>Streptosporangiales</taxon>
        <taxon>Nocardiopsidaceae</taxon>
        <taxon>Thermobifida</taxon>
    </lineage>
</organism>
<proteinExistence type="predicted"/>
<keyword evidence="1" id="KW-0812">Transmembrane</keyword>
<evidence type="ECO:0000313" key="2">
    <source>
        <dbReference type="EMBL" id="KUP95269.1"/>
    </source>
</evidence>
<feature type="transmembrane region" description="Helical" evidence="1">
    <location>
        <begin position="15"/>
        <end position="40"/>
    </location>
</feature>
<dbReference type="EMBL" id="LGEM01000136">
    <property type="protein sequence ID" value="KUP95269.1"/>
    <property type="molecule type" value="Genomic_DNA"/>
</dbReference>
<gene>
    <name evidence="2" type="ORF">AC529_18465</name>
</gene>
<feature type="non-terminal residue" evidence="2">
    <location>
        <position position="1"/>
    </location>
</feature>
<keyword evidence="1" id="KW-1133">Transmembrane helix</keyword>
<dbReference type="AlphaFoldDB" id="A0A147KDD8"/>